<feature type="active site" description="Proton acceptor; for glutaminase activity" evidence="7">
    <location>
        <position position="41"/>
    </location>
</feature>
<dbReference type="PROSITE" id="PS00920">
    <property type="entry name" value="NITRIL_CHT_1"/>
    <property type="match status" value="1"/>
</dbReference>
<comment type="pathway">
    <text evidence="1 7 8">Cofactor biosynthesis; NAD(+) biosynthesis; NAD(+) from deamido-NAD(+) (L-Gln route): step 1/1.</text>
</comment>
<dbReference type="SUPFAM" id="SSF52402">
    <property type="entry name" value="Adenine nucleotide alpha hydrolases-like"/>
    <property type="match status" value="1"/>
</dbReference>
<comment type="caution">
    <text evidence="12">The sequence shown here is derived from an EMBL/GenBank/DDBJ whole genome shotgun (WGS) entry which is preliminary data.</text>
</comment>
<keyword evidence="4 7" id="KW-0547">Nucleotide-binding</keyword>
<feature type="binding site" evidence="7">
    <location>
        <position position="387"/>
    </location>
    <ligand>
        <name>deamido-NAD(+)</name>
        <dbReference type="ChEBI" id="CHEBI:58437"/>
        <note>ligand shared between two neighboring subunits</note>
    </ligand>
</feature>
<dbReference type="Gene3D" id="3.40.50.620">
    <property type="entry name" value="HUPs"/>
    <property type="match status" value="1"/>
</dbReference>
<dbReference type="HAMAP" id="MF_02090">
    <property type="entry name" value="NadE_glutamine_dep"/>
    <property type="match status" value="1"/>
</dbReference>
<evidence type="ECO:0000256" key="4">
    <source>
        <dbReference type="ARBA" id="ARBA00022741"/>
    </source>
</evidence>
<dbReference type="PANTHER" id="PTHR23090:SF9">
    <property type="entry name" value="GLUTAMINE-DEPENDENT NAD(+) SYNTHETASE"/>
    <property type="match status" value="1"/>
</dbReference>
<feature type="binding site" evidence="7">
    <location>
        <begin position="304"/>
        <end position="311"/>
    </location>
    <ligand>
        <name>ATP</name>
        <dbReference type="ChEBI" id="CHEBI:30616"/>
    </ligand>
</feature>
<dbReference type="NCBIfam" id="NF010588">
    <property type="entry name" value="PRK13981.1"/>
    <property type="match status" value="1"/>
</dbReference>
<dbReference type="PROSITE" id="PS50263">
    <property type="entry name" value="CN_HYDROLASE"/>
    <property type="match status" value="1"/>
</dbReference>
<dbReference type="GO" id="GO:0004359">
    <property type="term" value="F:glutaminase activity"/>
    <property type="evidence" value="ECO:0007669"/>
    <property type="project" value="InterPro"/>
</dbReference>
<dbReference type="UniPathway" id="UPA00253">
    <property type="reaction ID" value="UER00334"/>
</dbReference>
<evidence type="ECO:0000256" key="6">
    <source>
        <dbReference type="ARBA" id="ARBA00023027"/>
    </source>
</evidence>
<dbReference type="InterPro" id="IPR003010">
    <property type="entry name" value="C-N_Hydrolase"/>
</dbReference>
<dbReference type="GO" id="GO:0003952">
    <property type="term" value="F:NAD+ synthase (glutamine-hydrolyzing) activity"/>
    <property type="evidence" value="ECO:0007669"/>
    <property type="project" value="UniProtKB-UniRule"/>
</dbReference>
<feature type="active site" description="For glutaminase activity" evidence="7">
    <location>
        <position position="112"/>
    </location>
</feature>
<sequence length="555" mass="62376">MKIILAQQNYHIGNFEQNTAKIIAGIQAAKAQGADLVVFSELCVCGYPPRDFLEFEDFIARCYTAIDEIKQHATDIAVLVGGPARNPQPEGKDLFNAAWFLYEGEVKHIVHKTLLPTYDVFDEYRYFEPAFGWNVIPFKGRKLAVTICEDIWNLGENLLYRICPMDKLMEQQPDVMINLSASPFDYDHDQDRKEVIRANVLKYRLPMYYCNTVGSQTEIVFDGGSLIFDAQGNIVKELPYFEEAMDGMELEPLLSNGSAIAEKPEFTPLTSLVFDHNIDRIYDALVLGIRDYFGKMGFKKAILGSSGGIDSAVTLAIACDALGAENVRAVLMPSPYSTEHSVDDAVLLSQNLQNPYDIIRINDIYETFLKTLEPYFQGLPFNVAEENTQSRIRGNLLMGLSNKFGYILLNTSNKSELSTGYGTLYGDMAGGLSVLGDVYKMQVYALARYINRDKEIIPQNIIDKAPSAELRPGQKDSDSLPDYAVLDKLLYQYIERRQGPREIVAQGFDSALVSRTLKMVNANEYKRNQFCPIIRVSSKAFGVGRRVPIVGKYLI</sequence>
<organism evidence="12 13">
    <name type="scientific">Chitinophaga dinghuensis</name>
    <dbReference type="NCBI Taxonomy" id="1539050"/>
    <lineage>
        <taxon>Bacteria</taxon>
        <taxon>Pseudomonadati</taxon>
        <taxon>Bacteroidota</taxon>
        <taxon>Chitinophagia</taxon>
        <taxon>Chitinophagales</taxon>
        <taxon>Chitinophagaceae</taxon>
        <taxon>Chitinophaga</taxon>
    </lineage>
</organism>
<dbReference type="AlphaFoldDB" id="A0A327VP68"/>
<keyword evidence="3 7" id="KW-0436">Ligase</keyword>
<dbReference type="InterPro" id="IPR000132">
    <property type="entry name" value="Nitrilase/CN_hydratase_CS"/>
</dbReference>
<dbReference type="PANTHER" id="PTHR23090">
    <property type="entry name" value="NH 3 /GLUTAMINE-DEPENDENT NAD + SYNTHETASE"/>
    <property type="match status" value="1"/>
</dbReference>
<evidence type="ECO:0000256" key="9">
    <source>
        <dbReference type="PROSITE-ProRule" id="PRU10139"/>
    </source>
</evidence>
<evidence type="ECO:0000256" key="7">
    <source>
        <dbReference type="HAMAP-Rule" id="MF_02090"/>
    </source>
</evidence>
<feature type="binding site" evidence="7">
    <location>
        <position position="118"/>
    </location>
    <ligand>
        <name>L-glutamine</name>
        <dbReference type="ChEBI" id="CHEBI:58359"/>
    </ligand>
</feature>
<dbReference type="InterPro" id="IPR022310">
    <property type="entry name" value="NAD/GMP_synthase"/>
</dbReference>
<evidence type="ECO:0000313" key="12">
    <source>
        <dbReference type="EMBL" id="RAJ75197.1"/>
    </source>
</evidence>
<dbReference type="GO" id="GO:0000257">
    <property type="term" value="F:nitrilase activity"/>
    <property type="evidence" value="ECO:0007669"/>
    <property type="project" value="UniProtKB-ARBA"/>
</dbReference>
<comment type="function">
    <text evidence="7">Catalyzes the ATP-dependent amidation of deamido-NAD to form NAD. Uses L-glutamine as a nitrogen source.</text>
</comment>
<evidence type="ECO:0000313" key="13">
    <source>
        <dbReference type="Proteomes" id="UP000249819"/>
    </source>
</evidence>
<dbReference type="RefSeq" id="WP_111595093.1">
    <property type="nucleotide sequence ID" value="NZ_QLMA01000010.1"/>
</dbReference>
<dbReference type="CDD" id="cd00553">
    <property type="entry name" value="NAD_synthase"/>
    <property type="match status" value="1"/>
</dbReference>
<dbReference type="SUPFAM" id="SSF56317">
    <property type="entry name" value="Carbon-nitrogen hydrolase"/>
    <property type="match status" value="1"/>
</dbReference>
<dbReference type="InterPro" id="IPR003694">
    <property type="entry name" value="NAD_synthase"/>
</dbReference>
<feature type="binding site" evidence="7">
    <location>
        <position position="416"/>
    </location>
    <ligand>
        <name>deamido-NAD(+)</name>
        <dbReference type="ChEBI" id="CHEBI:58437"/>
        <note>ligand shared between two neighboring subunits</note>
    </ligand>
</feature>
<comment type="caution">
    <text evidence="7">Lacks conserved residue(s) required for the propagation of feature annotation.</text>
</comment>
<name>A0A327VP68_9BACT</name>
<dbReference type="GO" id="GO:0005737">
    <property type="term" value="C:cytoplasm"/>
    <property type="evidence" value="ECO:0007669"/>
    <property type="project" value="InterPro"/>
</dbReference>
<dbReference type="NCBIfam" id="TIGR00552">
    <property type="entry name" value="nadE"/>
    <property type="match status" value="1"/>
</dbReference>
<dbReference type="OrthoDB" id="9803818at2"/>
<evidence type="ECO:0000256" key="1">
    <source>
        <dbReference type="ARBA" id="ARBA00005188"/>
    </source>
</evidence>
<dbReference type="EMBL" id="QLMA01000010">
    <property type="protein sequence ID" value="RAJ75197.1"/>
    <property type="molecule type" value="Genomic_DNA"/>
</dbReference>
<dbReference type="InterPro" id="IPR036526">
    <property type="entry name" value="C-N_Hydrolase_sf"/>
</dbReference>
<dbReference type="Gene3D" id="3.60.110.10">
    <property type="entry name" value="Carbon-nitrogen hydrolase"/>
    <property type="match status" value="1"/>
</dbReference>
<gene>
    <name evidence="7" type="primary">nadE</name>
    <name evidence="12" type="ORF">CLV59_110246</name>
</gene>
<feature type="binding site" evidence="7">
    <location>
        <position position="526"/>
    </location>
    <ligand>
        <name>deamido-NAD(+)</name>
        <dbReference type="ChEBI" id="CHEBI:58437"/>
        <note>ligand shared between two neighboring subunits</note>
    </ligand>
</feature>
<evidence type="ECO:0000259" key="11">
    <source>
        <dbReference type="PROSITE" id="PS50263"/>
    </source>
</evidence>
<feature type="binding site" evidence="7">
    <location>
        <position position="182"/>
    </location>
    <ligand>
        <name>L-glutamine</name>
        <dbReference type="ChEBI" id="CHEBI:58359"/>
    </ligand>
</feature>
<dbReference type="Proteomes" id="UP000249819">
    <property type="component" value="Unassembled WGS sequence"/>
</dbReference>
<comment type="similarity">
    <text evidence="2 7 8">In the C-terminal section; belongs to the NAD synthetase family.</text>
</comment>
<comment type="catalytic activity">
    <reaction evidence="7 8">
        <text>deamido-NAD(+) + L-glutamine + ATP + H2O = L-glutamate + AMP + diphosphate + NAD(+) + H(+)</text>
        <dbReference type="Rhea" id="RHEA:24384"/>
        <dbReference type="ChEBI" id="CHEBI:15377"/>
        <dbReference type="ChEBI" id="CHEBI:15378"/>
        <dbReference type="ChEBI" id="CHEBI:29985"/>
        <dbReference type="ChEBI" id="CHEBI:30616"/>
        <dbReference type="ChEBI" id="CHEBI:33019"/>
        <dbReference type="ChEBI" id="CHEBI:57540"/>
        <dbReference type="ChEBI" id="CHEBI:58359"/>
        <dbReference type="ChEBI" id="CHEBI:58437"/>
        <dbReference type="ChEBI" id="CHEBI:456215"/>
        <dbReference type="EC" id="6.3.5.1"/>
    </reaction>
</comment>
<keyword evidence="5 7" id="KW-0067">ATP-binding</keyword>
<dbReference type="EC" id="6.3.5.1" evidence="7 8"/>
<feature type="binding site" evidence="7">
    <location>
        <position position="411"/>
    </location>
    <ligand>
        <name>ATP</name>
        <dbReference type="ChEBI" id="CHEBI:30616"/>
    </ligand>
</feature>
<keyword evidence="13" id="KW-1185">Reference proteome</keyword>
<feature type="active site" description="Proton acceptor" evidence="9">
    <location>
        <position position="41"/>
    </location>
</feature>
<evidence type="ECO:0000256" key="5">
    <source>
        <dbReference type="ARBA" id="ARBA00022840"/>
    </source>
</evidence>
<evidence type="ECO:0000256" key="8">
    <source>
        <dbReference type="PIRNR" id="PIRNR006630"/>
    </source>
</evidence>
<evidence type="ECO:0000256" key="3">
    <source>
        <dbReference type="ARBA" id="ARBA00022598"/>
    </source>
</evidence>
<dbReference type="CDD" id="cd07570">
    <property type="entry name" value="GAT_Gln-NAD-synth"/>
    <property type="match status" value="1"/>
</dbReference>
<evidence type="ECO:0000256" key="2">
    <source>
        <dbReference type="ARBA" id="ARBA00007145"/>
    </source>
</evidence>
<feature type="domain" description="CN hydrolase" evidence="11">
    <location>
        <begin position="1"/>
        <end position="252"/>
    </location>
</feature>
<comment type="similarity">
    <text evidence="10">Belongs to the NAD synthetase family.</text>
</comment>
<dbReference type="GO" id="GO:0008795">
    <property type="term" value="F:NAD+ synthase activity"/>
    <property type="evidence" value="ECO:0007669"/>
    <property type="project" value="UniProtKB-UniRule"/>
</dbReference>
<protein>
    <recommendedName>
        <fullName evidence="7 8">Glutamine-dependent NAD(+) synthetase</fullName>
        <ecNumber evidence="7 8">6.3.5.1</ecNumber>
    </recommendedName>
    <alternativeName>
        <fullName evidence="7 8">NAD(+) synthase [glutamine-hydrolyzing]</fullName>
    </alternativeName>
</protein>
<reference evidence="12 13" key="1">
    <citation type="submission" date="2018-06" db="EMBL/GenBank/DDBJ databases">
        <title>Genomic Encyclopedia of Archaeal and Bacterial Type Strains, Phase II (KMG-II): from individual species to whole genera.</title>
        <authorList>
            <person name="Goeker M."/>
        </authorList>
    </citation>
    <scope>NUCLEOTIDE SEQUENCE [LARGE SCALE GENOMIC DNA]</scope>
    <source>
        <strain evidence="12 13">DSM 29821</strain>
    </source>
</reference>
<feature type="active site" description="Nucleophile; for glutaminase activity" evidence="7">
    <location>
        <position position="148"/>
    </location>
</feature>
<dbReference type="Pfam" id="PF02540">
    <property type="entry name" value="NAD_synthase"/>
    <property type="match status" value="1"/>
</dbReference>
<keyword evidence="6 7" id="KW-0520">NAD</keyword>
<dbReference type="GO" id="GO:0009435">
    <property type="term" value="P:NAD+ biosynthetic process"/>
    <property type="evidence" value="ECO:0007669"/>
    <property type="project" value="UniProtKB-UniRule"/>
</dbReference>
<dbReference type="PIRSF" id="PIRSF006630">
    <property type="entry name" value="NADS_GAT"/>
    <property type="match status" value="1"/>
</dbReference>
<dbReference type="FunFam" id="3.40.50.620:FF:000106">
    <property type="entry name" value="Glutamine-dependent NAD(+) synthetase"/>
    <property type="match status" value="1"/>
</dbReference>
<dbReference type="InterPro" id="IPR014729">
    <property type="entry name" value="Rossmann-like_a/b/a_fold"/>
</dbReference>
<dbReference type="InterPro" id="IPR014445">
    <property type="entry name" value="Gln-dep_NAD_synthase"/>
</dbReference>
<dbReference type="Pfam" id="PF00795">
    <property type="entry name" value="CN_hydrolase"/>
    <property type="match status" value="1"/>
</dbReference>
<dbReference type="GO" id="GO:0005524">
    <property type="term" value="F:ATP binding"/>
    <property type="evidence" value="ECO:0007669"/>
    <property type="project" value="UniProtKB-UniRule"/>
</dbReference>
<evidence type="ECO:0000256" key="10">
    <source>
        <dbReference type="RuleBase" id="RU003811"/>
    </source>
</evidence>
<accession>A0A327VP68</accession>
<proteinExistence type="inferred from homology"/>